<name>A0A1R3L0E9_9ROSI</name>
<dbReference type="Proteomes" id="UP000187203">
    <property type="component" value="Unassembled WGS sequence"/>
</dbReference>
<dbReference type="AlphaFoldDB" id="A0A1R3L0E9"/>
<sequence length="109" mass="11775">MLSFRLGVSFSVCFRGLRWEGPMLTLVGPRDLQGVILVGASVGWRRVVEAALVGSRPGEIRSSVRIKGERGEREWKRGSNGVLVSLKKNRLGAVALLLGEEEGSDGAVQ</sequence>
<evidence type="ECO:0000313" key="1">
    <source>
        <dbReference type="EMBL" id="OMP12801.1"/>
    </source>
</evidence>
<dbReference type="EMBL" id="AWUE01006326">
    <property type="protein sequence ID" value="OMP12801.1"/>
    <property type="molecule type" value="Genomic_DNA"/>
</dbReference>
<keyword evidence="2" id="KW-1185">Reference proteome</keyword>
<protein>
    <submittedName>
        <fullName evidence="1">Phospholipid-transporting ATPase 6</fullName>
    </submittedName>
</protein>
<reference evidence="2" key="1">
    <citation type="submission" date="2013-09" db="EMBL/GenBank/DDBJ databases">
        <title>Corchorus olitorius genome sequencing.</title>
        <authorList>
            <person name="Alam M."/>
            <person name="Haque M.S."/>
            <person name="Islam M.S."/>
            <person name="Emdad E.M."/>
            <person name="Islam M.M."/>
            <person name="Ahmed B."/>
            <person name="Halim A."/>
            <person name="Hossen Q.M.M."/>
            <person name="Hossain M.Z."/>
            <person name="Ahmed R."/>
            <person name="Khan M.M."/>
            <person name="Islam R."/>
            <person name="Rashid M.M."/>
            <person name="Khan S.A."/>
            <person name="Rahman M.S."/>
            <person name="Alam M."/>
            <person name="Yahiya A.S."/>
            <person name="Khan M.S."/>
            <person name="Azam M.S."/>
            <person name="Haque T."/>
            <person name="Lashkar M.Z.H."/>
            <person name="Akhand A.I."/>
            <person name="Morshed G."/>
            <person name="Roy S."/>
            <person name="Uddin K.S."/>
            <person name="Rabeya T."/>
            <person name="Hossain A.S."/>
            <person name="Chowdhury A."/>
            <person name="Snigdha A.R."/>
            <person name="Mortoza M.S."/>
            <person name="Matin S.A."/>
            <person name="Hoque S.M.E."/>
            <person name="Islam M.K."/>
            <person name="Roy D.K."/>
            <person name="Haider R."/>
            <person name="Moosa M.M."/>
            <person name="Elias S.M."/>
            <person name="Hasan A.M."/>
            <person name="Jahan S."/>
            <person name="Shafiuddin M."/>
            <person name="Mahmood N."/>
            <person name="Shommy N.S."/>
        </authorList>
    </citation>
    <scope>NUCLEOTIDE SEQUENCE [LARGE SCALE GENOMIC DNA]</scope>
    <source>
        <strain evidence="2">cv. O-4</strain>
    </source>
</reference>
<organism evidence="1 2">
    <name type="scientific">Corchorus olitorius</name>
    <dbReference type="NCBI Taxonomy" id="93759"/>
    <lineage>
        <taxon>Eukaryota</taxon>
        <taxon>Viridiplantae</taxon>
        <taxon>Streptophyta</taxon>
        <taxon>Embryophyta</taxon>
        <taxon>Tracheophyta</taxon>
        <taxon>Spermatophyta</taxon>
        <taxon>Magnoliopsida</taxon>
        <taxon>eudicotyledons</taxon>
        <taxon>Gunneridae</taxon>
        <taxon>Pentapetalae</taxon>
        <taxon>rosids</taxon>
        <taxon>malvids</taxon>
        <taxon>Malvales</taxon>
        <taxon>Malvaceae</taxon>
        <taxon>Grewioideae</taxon>
        <taxon>Apeibeae</taxon>
        <taxon>Corchorus</taxon>
    </lineage>
</organism>
<accession>A0A1R3L0E9</accession>
<comment type="caution">
    <text evidence="1">The sequence shown here is derived from an EMBL/GenBank/DDBJ whole genome shotgun (WGS) entry which is preliminary data.</text>
</comment>
<gene>
    <name evidence="1" type="ORF">COLO4_02744</name>
</gene>
<evidence type="ECO:0000313" key="2">
    <source>
        <dbReference type="Proteomes" id="UP000187203"/>
    </source>
</evidence>
<proteinExistence type="predicted"/>